<name>C4JP07_UNCRE</name>
<organism evidence="1 2">
    <name type="scientific">Uncinocarpus reesii (strain UAMH 1704)</name>
    <dbReference type="NCBI Taxonomy" id="336963"/>
    <lineage>
        <taxon>Eukaryota</taxon>
        <taxon>Fungi</taxon>
        <taxon>Dikarya</taxon>
        <taxon>Ascomycota</taxon>
        <taxon>Pezizomycotina</taxon>
        <taxon>Eurotiomycetes</taxon>
        <taxon>Eurotiomycetidae</taxon>
        <taxon>Onygenales</taxon>
        <taxon>Onygenaceae</taxon>
        <taxon>Uncinocarpus</taxon>
    </lineage>
</organism>
<keyword evidence="2" id="KW-1185">Reference proteome</keyword>
<dbReference type="Proteomes" id="UP000002058">
    <property type="component" value="Unassembled WGS sequence"/>
</dbReference>
<gene>
    <name evidence="1" type="ORF">UREG_03066</name>
</gene>
<evidence type="ECO:0000313" key="1">
    <source>
        <dbReference type="EMBL" id="EEP78221.1"/>
    </source>
</evidence>
<dbReference type="RefSeq" id="XP_002543550.1">
    <property type="nucleotide sequence ID" value="XM_002543504.1"/>
</dbReference>
<dbReference type="HOGENOM" id="CLU_1476210_0_0_1"/>
<dbReference type="VEuPathDB" id="FungiDB:UREG_03066"/>
<dbReference type="GeneID" id="8439413"/>
<reference evidence="2" key="1">
    <citation type="journal article" date="2009" name="Genome Res.">
        <title>Comparative genomic analyses of the human fungal pathogens Coccidioides and their relatives.</title>
        <authorList>
            <person name="Sharpton T.J."/>
            <person name="Stajich J.E."/>
            <person name="Rounsley S.D."/>
            <person name="Gardner M.J."/>
            <person name="Wortman J.R."/>
            <person name="Jordar V.S."/>
            <person name="Maiti R."/>
            <person name="Kodira C.D."/>
            <person name="Neafsey D.E."/>
            <person name="Zeng Q."/>
            <person name="Hung C.-Y."/>
            <person name="McMahan C."/>
            <person name="Muszewska A."/>
            <person name="Grynberg M."/>
            <person name="Mandel M.A."/>
            <person name="Kellner E.M."/>
            <person name="Barker B.M."/>
            <person name="Galgiani J.N."/>
            <person name="Orbach M.J."/>
            <person name="Kirkland T.N."/>
            <person name="Cole G.T."/>
            <person name="Henn M.R."/>
            <person name="Birren B.W."/>
            <person name="Taylor J.W."/>
        </authorList>
    </citation>
    <scope>NUCLEOTIDE SEQUENCE [LARGE SCALE GENOMIC DNA]</scope>
    <source>
        <strain evidence="2">UAMH 1704</strain>
    </source>
</reference>
<evidence type="ECO:0000313" key="2">
    <source>
        <dbReference type="Proteomes" id="UP000002058"/>
    </source>
</evidence>
<dbReference type="KEGG" id="ure:UREG_03066"/>
<proteinExistence type="predicted"/>
<dbReference type="InParanoid" id="C4JP07"/>
<dbReference type="EMBL" id="CH476616">
    <property type="protein sequence ID" value="EEP78221.1"/>
    <property type="molecule type" value="Genomic_DNA"/>
</dbReference>
<accession>C4JP07</accession>
<sequence>MPKIKNQNHGFSKKFCLPVRDLETSPVGTSHPASRRRQMDTEVEIMPLRAIIPTFEVAFDKYAFKRATNCREWLRLDRRCPSRRGVLVHSAPKSVNSHVAFAAEKVANINYADSRQRRLLLSRTEFFGPVPEISPSKLVKRRGQIKAGVGHQVTRSLELRLKSKRESQNVFVEMPRKIERRNQ</sequence>
<protein>
    <submittedName>
        <fullName evidence="1">Uncharacterized protein</fullName>
    </submittedName>
</protein>
<dbReference type="AlphaFoldDB" id="C4JP07"/>